<dbReference type="Gene3D" id="3.20.20.70">
    <property type="entry name" value="Aldolase class I"/>
    <property type="match status" value="1"/>
</dbReference>
<dbReference type="FunFam" id="3.20.20.70:FF:000138">
    <property type="entry name" value="NADPH dehydrogenase 1"/>
    <property type="match status" value="1"/>
</dbReference>
<dbReference type="CDD" id="cd02933">
    <property type="entry name" value="OYE_like_FMN"/>
    <property type="match status" value="1"/>
</dbReference>
<dbReference type="PANTHER" id="PTHR22893">
    <property type="entry name" value="NADH OXIDOREDUCTASE-RELATED"/>
    <property type="match status" value="1"/>
</dbReference>
<dbReference type="AlphaFoldDB" id="A0A5C3KVE8"/>
<proteinExistence type="predicted"/>
<dbReference type="STRING" id="230819.A0A5C3KVE8"/>
<name>A0A5C3KVE8_COPMA</name>
<reference evidence="2 3" key="1">
    <citation type="journal article" date="2019" name="Nat. Ecol. Evol.">
        <title>Megaphylogeny resolves global patterns of mushroom evolution.</title>
        <authorList>
            <person name="Varga T."/>
            <person name="Krizsan K."/>
            <person name="Foldi C."/>
            <person name="Dima B."/>
            <person name="Sanchez-Garcia M."/>
            <person name="Sanchez-Ramirez S."/>
            <person name="Szollosi G.J."/>
            <person name="Szarkandi J.G."/>
            <person name="Papp V."/>
            <person name="Albert L."/>
            <person name="Andreopoulos W."/>
            <person name="Angelini C."/>
            <person name="Antonin V."/>
            <person name="Barry K.W."/>
            <person name="Bougher N.L."/>
            <person name="Buchanan P."/>
            <person name="Buyck B."/>
            <person name="Bense V."/>
            <person name="Catcheside P."/>
            <person name="Chovatia M."/>
            <person name="Cooper J."/>
            <person name="Damon W."/>
            <person name="Desjardin D."/>
            <person name="Finy P."/>
            <person name="Geml J."/>
            <person name="Haridas S."/>
            <person name="Hughes K."/>
            <person name="Justo A."/>
            <person name="Karasinski D."/>
            <person name="Kautmanova I."/>
            <person name="Kiss B."/>
            <person name="Kocsube S."/>
            <person name="Kotiranta H."/>
            <person name="LaButti K.M."/>
            <person name="Lechner B.E."/>
            <person name="Liimatainen K."/>
            <person name="Lipzen A."/>
            <person name="Lukacs Z."/>
            <person name="Mihaltcheva S."/>
            <person name="Morgado L.N."/>
            <person name="Niskanen T."/>
            <person name="Noordeloos M.E."/>
            <person name="Ohm R.A."/>
            <person name="Ortiz-Santana B."/>
            <person name="Ovrebo C."/>
            <person name="Racz N."/>
            <person name="Riley R."/>
            <person name="Savchenko A."/>
            <person name="Shiryaev A."/>
            <person name="Soop K."/>
            <person name="Spirin V."/>
            <person name="Szebenyi C."/>
            <person name="Tomsovsky M."/>
            <person name="Tulloss R.E."/>
            <person name="Uehling J."/>
            <person name="Grigoriev I.V."/>
            <person name="Vagvolgyi C."/>
            <person name="Papp T."/>
            <person name="Martin F.M."/>
            <person name="Miettinen O."/>
            <person name="Hibbett D.S."/>
            <person name="Nagy L.G."/>
        </authorList>
    </citation>
    <scope>NUCLEOTIDE SEQUENCE [LARGE SCALE GENOMIC DNA]</scope>
    <source>
        <strain evidence="2 3">CBS 121175</strain>
    </source>
</reference>
<accession>A0A5C3KVE8</accession>
<evidence type="ECO:0000313" key="3">
    <source>
        <dbReference type="Proteomes" id="UP000307440"/>
    </source>
</evidence>
<gene>
    <name evidence="2" type="ORF">FA15DRAFT_742586</name>
</gene>
<dbReference type="Proteomes" id="UP000307440">
    <property type="component" value="Unassembled WGS sequence"/>
</dbReference>
<dbReference type="EMBL" id="ML210205">
    <property type="protein sequence ID" value="TFK24180.1"/>
    <property type="molecule type" value="Genomic_DNA"/>
</dbReference>
<dbReference type="InterPro" id="IPR001155">
    <property type="entry name" value="OxRdtase_FMN_N"/>
</dbReference>
<dbReference type="GO" id="GO:0010181">
    <property type="term" value="F:FMN binding"/>
    <property type="evidence" value="ECO:0007669"/>
    <property type="project" value="InterPro"/>
</dbReference>
<dbReference type="OrthoDB" id="276546at2759"/>
<dbReference type="InterPro" id="IPR013785">
    <property type="entry name" value="Aldolase_TIM"/>
</dbReference>
<sequence length="405" mass="45785">MSPTEAPKLFKPIDLGKVHLRHRVVLAPLTRFRVHPETRTPVLPLVKTYYSQRASIPGTLIITEATTVSREAGDDEFFPGMWSDEHVKAWKEIVDVIHEKGSFVFAQLWAPGRMAKPQALAKYGYRYVAPSPIPLAHRPLEDPAPQEMTREDINNYVQMFANAAKRAVYEAGFDGVEIHCANGYLFDQFLRDVSNQRTDEYGGSIERRCKFPLEVVNALVEAVGEDRMAVRLSPWNTNGDMGMEAPVPQFARFITQLASSYPKLAYLHMIEPTHDPNDHFAFRVPLEGESNDPFRKIWAPRPFISCGCYSRSRAIRTAEEKGDLIAFGQTFISNPDLPFRLKHDIPLQHGDAETFYSHESKGYIDYPFSDEFLALKPGSTNSDVLIPCPGGTHSVPPSFRRKAYL</sequence>
<dbReference type="GO" id="GO:0003959">
    <property type="term" value="F:NADPH dehydrogenase activity"/>
    <property type="evidence" value="ECO:0007669"/>
    <property type="project" value="TreeGrafter"/>
</dbReference>
<keyword evidence="3" id="KW-1185">Reference proteome</keyword>
<feature type="domain" description="NADH:flavin oxidoreductase/NADH oxidase N-terminal" evidence="1">
    <location>
        <begin position="8"/>
        <end position="347"/>
    </location>
</feature>
<dbReference type="Pfam" id="PF00724">
    <property type="entry name" value="Oxidored_FMN"/>
    <property type="match status" value="1"/>
</dbReference>
<protein>
    <submittedName>
        <fullName evidence="2">NADH:flavin oxidoreductase/NADH oxidase</fullName>
    </submittedName>
</protein>
<evidence type="ECO:0000259" key="1">
    <source>
        <dbReference type="Pfam" id="PF00724"/>
    </source>
</evidence>
<dbReference type="InterPro" id="IPR045247">
    <property type="entry name" value="Oye-like"/>
</dbReference>
<dbReference type="PANTHER" id="PTHR22893:SF91">
    <property type="entry name" value="NADPH DEHYDROGENASE 2-RELATED"/>
    <property type="match status" value="1"/>
</dbReference>
<organism evidence="2 3">
    <name type="scientific">Coprinopsis marcescibilis</name>
    <name type="common">Agaric fungus</name>
    <name type="synonym">Psathyrella marcescibilis</name>
    <dbReference type="NCBI Taxonomy" id="230819"/>
    <lineage>
        <taxon>Eukaryota</taxon>
        <taxon>Fungi</taxon>
        <taxon>Dikarya</taxon>
        <taxon>Basidiomycota</taxon>
        <taxon>Agaricomycotina</taxon>
        <taxon>Agaricomycetes</taxon>
        <taxon>Agaricomycetidae</taxon>
        <taxon>Agaricales</taxon>
        <taxon>Agaricineae</taxon>
        <taxon>Psathyrellaceae</taxon>
        <taxon>Coprinopsis</taxon>
    </lineage>
</organism>
<dbReference type="SUPFAM" id="SSF51395">
    <property type="entry name" value="FMN-linked oxidoreductases"/>
    <property type="match status" value="1"/>
</dbReference>
<evidence type="ECO:0000313" key="2">
    <source>
        <dbReference type="EMBL" id="TFK24180.1"/>
    </source>
</evidence>